<comment type="function">
    <text evidence="1 10">Controls the rotational direction of flagella during chemotaxis.</text>
</comment>
<evidence type="ECO:0000313" key="12">
    <source>
        <dbReference type="Proteomes" id="UP000315816"/>
    </source>
</evidence>
<dbReference type="RefSeq" id="WP_142852004.1">
    <property type="nucleotide sequence ID" value="NZ_FXWW01000001.1"/>
</dbReference>
<evidence type="ECO:0000256" key="4">
    <source>
        <dbReference type="ARBA" id="ARBA00022475"/>
    </source>
</evidence>
<keyword evidence="12" id="KW-1185">Reference proteome</keyword>
<dbReference type="OrthoDB" id="7619358at2"/>
<evidence type="ECO:0000256" key="6">
    <source>
        <dbReference type="ARBA" id="ARBA00022692"/>
    </source>
</evidence>
<keyword evidence="11" id="KW-0969">Cilium</keyword>
<reference evidence="11 12" key="1">
    <citation type="submission" date="2019-06" db="EMBL/GenBank/DDBJ databases">
        <title>A novel species of marine bacteria.</title>
        <authorList>
            <person name="Wang Y."/>
        </authorList>
    </citation>
    <scope>NUCLEOTIDE SEQUENCE [LARGE SCALE GENOMIC DNA]</scope>
    <source>
        <strain evidence="11 12">MA1-10</strain>
    </source>
</reference>
<dbReference type="GO" id="GO:0005886">
    <property type="term" value="C:plasma membrane"/>
    <property type="evidence" value="ECO:0007669"/>
    <property type="project" value="UniProtKB-SubCell"/>
</dbReference>
<keyword evidence="8 10" id="KW-1133">Transmembrane helix</keyword>
<evidence type="ECO:0000256" key="7">
    <source>
        <dbReference type="ARBA" id="ARBA00022779"/>
    </source>
</evidence>
<dbReference type="EMBL" id="VICH01000002">
    <property type="protein sequence ID" value="TQV70022.1"/>
    <property type="molecule type" value="Genomic_DNA"/>
</dbReference>
<keyword evidence="11" id="KW-0966">Cell projection</keyword>
<keyword evidence="7 10" id="KW-0283">Flagellar rotation</keyword>
<sequence length="167" mass="18162">MSSADIALETDVEEGSGKKSKKGLLFGLIGALLLGGGGFYATYAGLIGGQAAPEAEAAEPKTEVQELPPVSFVELDPLVVSLGPNARNRHLRFRASLEIEPDYEEDVIKLKPRVLDVLNAYLRAVDTAMLEDPHSLVKLRAQMLRRIQLVAGEGRVRNLLILEFVLN</sequence>
<dbReference type="PANTHER" id="PTHR35091:SF2">
    <property type="entry name" value="FLAGELLAR PROTEIN FLIL"/>
    <property type="match status" value="1"/>
</dbReference>
<comment type="caution">
    <text evidence="11">The sequence shown here is derived from an EMBL/GenBank/DDBJ whole genome shotgun (WGS) entry which is preliminary data.</text>
</comment>
<evidence type="ECO:0000313" key="11">
    <source>
        <dbReference type="EMBL" id="TQV70022.1"/>
    </source>
</evidence>
<evidence type="ECO:0000256" key="8">
    <source>
        <dbReference type="ARBA" id="ARBA00022989"/>
    </source>
</evidence>
<keyword evidence="5 10" id="KW-0145">Chemotaxis</keyword>
<gene>
    <name evidence="11" type="ORF">FIL88_01220</name>
</gene>
<comment type="similarity">
    <text evidence="3 10">Belongs to the FliL family.</text>
</comment>
<evidence type="ECO:0000256" key="9">
    <source>
        <dbReference type="ARBA" id="ARBA00023136"/>
    </source>
</evidence>
<name>A0A545SYI7_9RHOB</name>
<keyword evidence="9 10" id="KW-0472">Membrane</keyword>
<dbReference type="InterPro" id="IPR005503">
    <property type="entry name" value="FliL"/>
</dbReference>
<comment type="subcellular location">
    <subcellularLocation>
        <location evidence="10">Cell inner membrane</location>
    </subcellularLocation>
    <subcellularLocation>
        <location evidence="2">Cell membrane</location>
        <topology evidence="2">Single-pass membrane protein</topology>
    </subcellularLocation>
</comment>
<keyword evidence="4" id="KW-1003">Cell membrane</keyword>
<evidence type="ECO:0000256" key="3">
    <source>
        <dbReference type="ARBA" id="ARBA00008281"/>
    </source>
</evidence>
<evidence type="ECO:0000256" key="2">
    <source>
        <dbReference type="ARBA" id="ARBA00004162"/>
    </source>
</evidence>
<feature type="transmembrane region" description="Helical" evidence="10">
    <location>
        <begin position="24"/>
        <end position="43"/>
    </location>
</feature>
<dbReference type="GO" id="GO:0071978">
    <property type="term" value="P:bacterial-type flagellum-dependent swarming motility"/>
    <property type="evidence" value="ECO:0007669"/>
    <property type="project" value="TreeGrafter"/>
</dbReference>
<accession>A0A545SYI7</accession>
<keyword evidence="6 10" id="KW-0812">Transmembrane</keyword>
<dbReference type="AlphaFoldDB" id="A0A545SYI7"/>
<evidence type="ECO:0000256" key="10">
    <source>
        <dbReference type="RuleBase" id="RU364125"/>
    </source>
</evidence>
<dbReference type="PANTHER" id="PTHR35091">
    <property type="entry name" value="FLAGELLAR PROTEIN FLIL"/>
    <property type="match status" value="1"/>
</dbReference>
<proteinExistence type="inferred from homology"/>
<dbReference type="Pfam" id="PF03748">
    <property type="entry name" value="FliL"/>
    <property type="match status" value="1"/>
</dbReference>
<organism evidence="11 12">
    <name type="scientific">Aliiroseovarius halocynthiae</name>
    <dbReference type="NCBI Taxonomy" id="985055"/>
    <lineage>
        <taxon>Bacteria</taxon>
        <taxon>Pseudomonadati</taxon>
        <taxon>Pseudomonadota</taxon>
        <taxon>Alphaproteobacteria</taxon>
        <taxon>Rhodobacterales</taxon>
        <taxon>Paracoccaceae</taxon>
        <taxon>Aliiroseovarius</taxon>
    </lineage>
</organism>
<evidence type="ECO:0000256" key="1">
    <source>
        <dbReference type="ARBA" id="ARBA00002254"/>
    </source>
</evidence>
<keyword evidence="11" id="KW-0282">Flagellum</keyword>
<dbReference type="GO" id="GO:0006935">
    <property type="term" value="P:chemotaxis"/>
    <property type="evidence" value="ECO:0007669"/>
    <property type="project" value="UniProtKB-KW"/>
</dbReference>
<keyword evidence="10" id="KW-0997">Cell inner membrane</keyword>
<dbReference type="GO" id="GO:0009425">
    <property type="term" value="C:bacterial-type flagellum basal body"/>
    <property type="evidence" value="ECO:0007669"/>
    <property type="project" value="InterPro"/>
</dbReference>
<protein>
    <recommendedName>
        <fullName evidence="10">Flagellar protein FliL</fullName>
    </recommendedName>
</protein>
<evidence type="ECO:0000256" key="5">
    <source>
        <dbReference type="ARBA" id="ARBA00022500"/>
    </source>
</evidence>
<dbReference type="Proteomes" id="UP000315816">
    <property type="component" value="Unassembled WGS sequence"/>
</dbReference>